<dbReference type="PROSITE" id="PS51257">
    <property type="entry name" value="PROKAR_LIPOPROTEIN"/>
    <property type="match status" value="1"/>
</dbReference>
<evidence type="ECO:0000313" key="3">
    <source>
        <dbReference type="EMBL" id="MDX8153027.1"/>
    </source>
</evidence>
<keyword evidence="4" id="KW-1185">Reference proteome</keyword>
<feature type="chain" id="PRO_5046788043" evidence="2">
    <location>
        <begin position="22"/>
        <end position="420"/>
    </location>
</feature>
<evidence type="ECO:0000313" key="4">
    <source>
        <dbReference type="Proteomes" id="UP001277761"/>
    </source>
</evidence>
<sequence>MAPLPRLRPSLALGLVAVVLAGCGQDDSSRSPFAPEPKDDRSATATDLGFPVVATRNTTRTATDDGPAAAAAVARAVYSGGAAETQARAVALVNQRDWRVALAASALNADPVGAPTLFSDGDDLPDATRDALRQLRPAGSPGIDNAQVIRVGGAPRPEGLRATAIEGSDPAGVALGIDRFLAAAKRRASDAVLVVSSEQPAFALPAAAYAAKSGTPIAFVGRDAVPADTVRQLRDHQDPTIYVLGPSKVISPAVTKQLRRYGTVRRVGGQDPVSNAIAFARYDDNGFGWNIVNAGHGFLVARSDATLPALSLAPLAGTGLHGPLLLLDRADRLAEPVRSYLLDVQPGIAGDPVNSYYNRAWLSGSTDAISPAVQSQIDALMEVTSVDVDGARLRREEPAGTATTGTTATPTPPPSKEDER</sequence>
<name>A0ABU4VME9_9ACTN</name>
<dbReference type="Pfam" id="PF04122">
    <property type="entry name" value="CW_binding_2"/>
    <property type="match status" value="1"/>
</dbReference>
<dbReference type="PANTHER" id="PTHR30032">
    <property type="entry name" value="N-ACETYLMURAMOYL-L-ALANINE AMIDASE-RELATED"/>
    <property type="match status" value="1"/>
</dbReference>
<dbReference type="EMBL" id="JAXAVX010000010">
    <property type="protein sequence ID" value="MDX8153027.1"/>
    <property type="molecule type" value="Genomic_DNA"/>
</dbReference>
<feature type="signal peptide" evidence="2">
    <location>
        <begin position="1"/>
        <end position="21"/>
    </location>
</feature>
<feature type="region of interest" description="Disordered" evidence="1">
    <location>
        <begin position="389"/>
        <end position="420"/>
    </location>
</feature>
<dbReference type="RefSeq" id="WP_319955179.1">
    <property type="nucleotide sequence ID" value="NZ_JAXAVX010000010.1"/>
</dbReference>
<feature type="compositionally biased region" description="Low complexity" evidence="1">
    <location>
        <begin position="399"/>
        <end position="409"/>
    </location>
</feature>
<accession>A0ABU4VME9</accession>
<keyword evidence="2" id="KW-0732">Signal</keyword>
<proteinExistence type="predicted"/>
<gene>
    <name evidence="3" type="ORF">SK069_15615</name>
</gene>
<protein>
    <submittedName>
        <fullName evidence="3">Cell wall-binding repeat-containing protein</fullName>
    </submittedName>
</protein>
<comment type="caution">
    <text evidence="3">The sequence shown here is derived from an EMBL/GenBank/DDBJ whole genome shotgun (WGS) entry which is preliminary data.</text>
</comment>
<organism evidence="3 4">
    <name type="scientific">Patulibacter brassicae</name>
    <dbReference type="NCBI Taxonomy" id="1705717"/>
    <lineage>
        <taxon>Bacteria</taxon>
        <taxon>Bacillati</taxon>
        <taxon>Actinomycetota</taxon>
        <taxon>Thermoleophilia</taxon>
        <taxon>Solirubrobacterales</taxon>
        <taxon>Patulibacteraceae</taxon>
        <taxon>Patulibacter</taxon>
    </lineage>
</organism>
<evidence type="ECO:0000256" key="1">
    <source>
        <dbReference type="SAM" id="MobiDB-lite"/>
    </source>
</evidence>
<dbReference type="PANTHER" id="PTHR30032:SF4">
    <property type="entry name" value="AMIDASE ENHANCER"/>
    <property type="match status" value="1"/>
</dbReference>
<reference evidence="3 4" key="1">
    <citation type="submission" date="2023-11" db="EMBL/GenBank/DDBJ databases">
        <authorList>
            <person name="Xu M."/>
            <person name="Jiang T."/>
        </authorList>
    </citation>
    <scope>NUCLEOTIDE SEQUENCE [LARGE SCALE GENOMIC DNA]</scope>
    <source>
        <strain evidence="3 4">SD</strain>
    </source>
</reference>
<feature type="compositionally biased region" description="Basic and acidic residues" evidence="1">
    <location>
        <begin position="389"/>
        <end position="398"/>
    </location>
</feature>
<feature type="region of interest" description="Disordered" evidence="1">
    <location>
        <begin position="26"/>
        <end position="47"/>
    </location>
</feature>
<dbReference type="InterPro" id="IPR007253">
    <property type="entry name" value="Cell_wall-bd_2"/>
</dbReference>
<evidence type="ECO:0000256" key="2">
    <source>
        <dbReference type="SAM" id="SignalP"/>
    </source>
</evidence>
<dbReference type="InterPro" id="IPR051922">
    <property type="entry name" value="Bact_Sporulation_Assoc"/>
</dbReference>
<dbReference type="Proteomes" id="UP001277761">
    <property type="component" value="Unassembled WGS sequence"/>
</dbReference>